<dbReference type="EMBL" id="CP031164">
    <property type="protein sequence ID" value="AXH01210.1"/>
    <property type="molecule type" value="Genomic_DNA"/>
</dbReference>
<geneLocation type="plasmid" evidence="2">
    <name>pdrdvi</name>
</geneLocation>
<keyword evidence="1" id="KW-0614">Plasmid</keyword>
<gene>
    <name evidence="1" type="ORF">DVJ83_18945</name>
</gene>
<protein>
    <submittedName>
        <fullName evidence="1">Uncharacterized protein</fullName>
    </submittedName>
</protein>
<organism evidence="1 2">
    <name type="scientific">Deinococcus wulumuqiensis</name>
    <dbReference type="NCBI Taxonomy" id="980427"/>
    <lineage>
        <taxon>Bacteria</taxon>
        <taxon>Thermotogati</taxon>
        <taxon>Deinococcota</taxon>
        <taxon>Deinococci</taxon>
        <taxon>Deinococcales</taxon>
        <taxon>Deinococcaceae</taxon>
        <taxon>Deinococcus</taxon>
    </lineage>
</organism>
<accession>A0A345IND7</accession>
<name>A0A345IND7_9DEIO</name>
<dbReference type="KEGG" id="dwu:DVJ83_18945"/>
<dbReference type="RefSeq" id="WP_114673832.1">
    <property type="nucleotide sequence ID" value="NZ_CP031164.1"/>
</dbReference>
<evidence type="ECO:0000313" key="1">
    <source>
        <dbReference type="EMBL" id="AXH01210.1"/>
    </source>
</evidence>
<reference evidence="1 2" key="1">
    <citation type="submission" date="2018-07" db="EMBL/GenBank/DDBJ databases">
        <title>Complete Genome and Methylome Analysis of Deinococcus wulumuqiensis NEB 479.</title>
        <authorList>
            <person name="Fomenkov A."/>
            <person name="Luyten Y."/>
            <person name="Vincze T."/>
            <person name="Anton B.P."/>
            <person name="Clark T."/>
            <person name="Roberts R.J."/>
            <person name="Morgan R.D."/>
        </authorList>
    </citation>
    <scope>NUCLEOTIDE SEQUENCE [LARGE SCALE GENOMIC DNA]</scope>
    <source>
        <strain evidence="1 2">NEB 479</strain>
        <plasmid evidence="2">Plasmid pdrdvi</plasmid>
    </source>
</reference>
<dbReference type="Proteomes" id="UP000253744">
    <property type="component" value="Plasmid pDrdVI"/>
</dbReference>
<sequence>MSRSLTPAEAEQLSYENSRRLQLAAQARMLRGESGPLPPPAVREVVQKPELPTLETIKAQNEEKIEALKKLGLYRKTPRMRPVISGYKPRKTWRPTVFPHQPGQYLTKLSRSVSREWRQILLGVSTTSLAGGKLTGAQGRNLIRIVEELRKHCFLRMDAEGNPVEVREQVVQVVDGEDFCFARECGLSPRSFYRALNHPLAHLFIRTQKVQYVEAETRARRNCATLFSVALYEPLMPEVLEDAYWEEPVELEENFVVPDFNCQDDGTKRRPLQNQKQKANCGKLTALLGGSSANALSGEARRDFLGWIDSARLVTKAANAPYHDAYDADLGGCLDRLRDTNPGLFEFAVQIAIHHDDPKVHEIAVVGYYKALIHLGVKRVRYWVQKVEKYRLQKQHIDNPGKLLTYHLNKEARRRTGFGLSDLGTEPGHYIS</sequence>
<proteinExistence type="predicted"/>
<evidence type="ECO:0000313" key="2">
    <source>
        <dbReference type="Proteomes" id="UP000253744"/>
    </source>
</evidence>
<dbReference type="AlphaFoldDB" id="A0A345IND7"/>